<organism evidence="2 3">
    <name type="scientific">Thalassiosira oceanica</name>
    <name type="common">Marine diatom</name>
    <dbReference type="NCBI Taxonomy" id="159749"/>
    <lineage>
        <taxon>Eukaryota</taxon>
        <taxon>Sar</taxon>
        <taxon>Stramenopiles</taxon>
        <taxon>Ochrophyta</taxon>
        <taxon>Bacillariophyta</taxon>
        <taxon>Coscinodiscophyceae</taxon>
        <taxon>Thalassiosirophycidae</taxon>
        <taxon>Thalassiosirales</taxon>
        <taxon>Thalassiosiraceae</taxon>
        <taxon>Thalassiosira</taxon>
    </lineage>
</organism>
<evidence type="ECO:0000313" key="2">
    <source>
        <dbReference type="EMBL" id="EJK59203.1"/>
    </source>
</evidence>
<reference evidence="2 3" key="1">
    <citation type="journal article" date="2012" name="Genome Biol.">
        <title>Genome and low-iron response of an oceanic diatom adapted to chronic iron limitation.</title>
        <authorList>
            <person name="Lommer M."/>
            <person name="Specht M."/>
            <person name="Roy A.S."/>
            <person name="Kraemer L."/>
            <person name="Andreson R."/>
            <person name="Gutowska M.A."/>
            <person name="Wolf J."/>
            <person name="Bergner S.V."/>
            <person name="Schilhabel M.B."/>
            <person name="Klostermeier U.C."/>
            <person name="Beiko R.G."/>
            <person name="Rosenstiel P."/>
            <person name="Hippler M."/>
            <person name="Laroche J."/>
        </authorList>
    </citation>
    <scope>NUCLEOTIDE SEQUENCE [LARGE SCALE GENOMIC DNA]</scope>
    <source>
        <strain evidence="2 3">CCMP1005</strain>
    </source>
</reference>
<name>K0RZK0_THAOC</name>
<proteinExistence type="predicted"/>
<feature type="compositionally biased region" description="Basic and acidic residues" evidence="1">
    <location>
        <begin position="103"/>
        <end position="118"/>
    </location>
</feature>
<feature type="region of interest" description="Disordered" evidence="1">
    <location>
        <begin position="1"/>
        <end position="138"/>
    </location>
</feature>
<dbReference type="AlphaFoldDB" id="K0RZK0"/>
<feature type="non-terminal residue" evidence="2">
    <location>
        <position position="1"/>
    </location>
</feature>
<sequence>RHPVAAPPAGVGRGRPLGARGTIPIRPAVPPPRAYSGGRTVRQSRRGGAAAPPGRGMTSSPWRKNEEKPSLGSPGPNPMGRGGEAGCGRRRRKRGLLHRVRVRRSEVEKCGEGRDEFPTRSAESNARTAPSLAGLGGV</sequence>
<evidence type="ECO:0000256" key="1">
    <source>
        <dbReference type="SAM" id="MobiDB-lite"/>
    </source>
</evidence>
<dbReference type="Proteomes" id="UP000266841">
    <property type="component" value="Unassembled WGS sequence"/>
</dbReference>
<comment type="caution">
    <text evidence="2">The sequence shown here is derived from an EMBL/GenBank/DDBJ whole genome shotgun (WGS) entry which is preliminary data.</text>
</comment>
<protein>
    <submittedName>
        <fullName evidence="2">Uncharacterized protein</fullName>
    </submittedName>
</protein>
<feature type="compositionally biased region" description="Basic residues" evidence="1">
    <location>
        <begin position="88"/>
        <end position="102"/>
    </location>
</feature>
<dbReference type="EMBL" id="AGNL01023372">
    <property type="protein sequence ID" value="EJK59203.1"/>
    <property type="molecule type" value="Genomic_DNA"/>
</dbReference>
<gene>
    <name evidence="2" type="ORF">THAOC_20607</name>
</gene>
<evidence type="ECO:0000313" key="3">
    <source>
        <dbReference type="Proteomes" id="UP000266841"/>
    </source>
</evidence>
<feature type="compositionally biased region" description="Low complexity" evidence="1">
    <location>
        <begin position="46"/>
        <end position="56"/>
    </location>
</feature>
<keyword evidence="3" id="KW-1185">Reference proteome</keyword>
<accession>K0RZK0</accession>